<protein>
    <submittedName>
        <fullName evidence="1">Uncharacterized protein</fullName>
    </submittedName>
</protein>
<evidence type="ECO:0000313" key="1">
    <source>
        <dbReference type="EMBL" id="ELS59920.1"/>
    </source>
</evidence>
<sequence length="45" mass="5621">MMRRKAKHQNRICLITLHLPRSFSLPFFPYTYHKQTLWDKNEKNM</sequence>
<name>A0A9W5LFS8_9BACI</name>
<proteinExistence type="predicted"/>
<gene>
    <name evidence="1" type="ORF">BSI_34360</name>
</gene>
<dbReference type="AlphaFoldDB" id="A0A9W5LFS8"/>
<reference evidence="1 2" key="1">
    <citation type="journal article" date="2014" name="Syst. Appl. Microbiol.">
        <title>Genomic insights into the taxonomic status of the three subspecies of Bacillus subtilis.</title>
        <authorList>
            <person name="Yi H."/>
            <person name="Chun J."/>
            <person name="Cha C.J."/>
        </authorList>
    </citation>
    <scope>NUCLEOTIDE SEQUENCE [LARGE SCALE GENOMIC DNA]</scope>
    <source>
        <strain evidence="1 2">KCTC 13429</strain>
    </source>
</reference>
<dbReference type="Proteomes" id="UP000011182">
    <property type="component" value="Unassembled WGS sequence"/>
</dbReference>
<organism evidence="1 2">
    <name type="scientific">Bacillus inaquosorum KCTC 13429</name>
    <dbReference type="NCBI Taxonomy" id="1236548"/>
    <lineage>
        <taxon>Bacteria</taxon>
        <taxon>Bacillati</taxon>
        <taxon>Bacillota</taxon>
        <taxon>Bacilli</taxon>
        <taxon>Bacillales</taxon>
        <taxon>Bacillaceae</taxon>
        <taxon>Bacillus</taxon>
    </lineage>
</organism>
<keyword evidence="2" id="KW-1185">Reference proteome</keyword>
<evidence type="ECO:0000313" key="2">
    <source>
        <dbReference type="Proteomes" id="UP000011182"/>
    </source>
</evidence>
<accession>A0A9W5LFS8</accession>
<comment type="caution">
    <text evidence="1">The sequence shown here is derived from an EMBL/GenBank/DDBJ whole genome shotgun (WGS) entry which is preliminary data.</text>
</comment>
<dbReference type="EMBL" id="AMXN01000007">
    <property type="protein sequence ID" value="ELS59920.1"/>
    <property type="molecule type" value="Genomic_DNA"/>
</dbReference>